<proteinExistence type="predicted"/>
<reference evidence="1" key="2">
    <citation type="submission" date="2022-08" db="UniProtKB">
        <authorList>
            <consortium name="EnsemblMetazoa"/>
        </authorList>
    </citation>
    <scope>IDENTIFICATION</scope>
    <source>
        <strain evidence="1">STECLA/ALBI9_A</strain>
    </source>
</reference>
<dbReference type="VEuPathDB" id="VectorBase:AALB014456"/>
<evidence type="ECO:0000313" key="2">
    <source>
        <dbReference type="Proteomes" id="UP000069272"/>
    </source>
</evidence>
<accession>A0A182FXT9</accession>
<organism evidence="1 2">
    <name type="scientific">Anopheles albimanus</name>
    <name type="common">New world malaria mosquito</name>
    <dbReference type="NCBI Taxonomy" id="7167"/>
    <lineage>
        <taxon>Eukaryota</taxon>
        <taxon>Metazoa</taxon>
        <taxon>Ecdysozoa</taxon>
        <taxon>Arthropoda</taxon>
        <taxon>Hexapoda</taxon>
        <taxon>Insecta</taxon>
        <taxon>Pterygota</taxon>
        <taxon>Neoptera</taxon>
        <taxon>Endopterygota</taxon>
        <taxon>Diptera</taxon>
        <taxon>Nematocera</taxon>
        <taxon>Culicoidea</taxon>
        <taxon>Culicidae</taxon>
        <taxon>Anophelinae</taxon>
        <taxon>Anopheles</taxon>
    </lineage>
</organism>
<keyword evidence="2" id="KW-1185">Reference proteome</keyword>
<evidence type="ECO:0000313" key="1">
    <source>
        <dbReference type="EnsemblMetazoa" id="AALB014456-PA"/>
    </source>
</evidence>
<name>A0A182FXT9_ANOAL</name>
<reference evidence="1 2" key="1">
    <citation type="journal article" date="2017" name="G3 (Bethesda)">
        <title>The Physical Genome Mapping of Anopheles albimanus Corrected Scaffold Misassemblies and Identified Interarm Rearrangements in Genus Anopheles.</title>
        <authorList>
            <person name="Artemov G.N."/>
            <person name="Peery A.N."/>
            <person name="Jiang X."/>
            <person name="Tu Z."/>
            <person name="Stegniy V.N."/>
            <person name="Sharakhova M.V."/>
            <person name="Sharakhov I.V."/>
        </authorList>
    </citation>
    <scope>NUCLEOTIDE SEQUENCE [LARGE SCALE GENOMIC DNA]</scope>
    <source>
        <strain evidence="1 2">ALBI9_A</strain>
    </source>
</reference>
<protein>
    <submittedName>
        <fullName evidence="1">Uncharacterized protein</fullName>
    </submittedName>
</protein>
<dbReference type="EnsemblMetazoa" id="AALB014456-RA">
    <property type="protein sequence ID" value="AALB014456-PA"/>
    <property type="gene ID" value="AALB014456"/>
</dbReference>
<dbReference type="Proteomes" id="UP000069272">
    <property type="component" value="Chromosome 3L"/>
</dbReference>
<sequence>MAVGRLPRAQSSTIRYDVVVVFTYRGPLSQC</sequence>
<dbReference type="AlphaFoldDB" id="A0A182FXT9"/>